<reference evidence="1 2" key="1">
    <citation type="submission" date="2014-01" db="EMBL/GenBank/DDBJ databases">
        <authorList>
            <person name="Dobos K."/>
            <person name="Lenaerts A."/>
            <person name="Ordway D."/>
            <person name="DeGroote M.A."/>
            <person name="Parker T."/>
            <person name="Sizemore C."/>
            <person name="Tallon L.J."/>
            <person name="Sadzewicz L.K."/>
            <person name="Sengamalay N."/>
            <person name="Fraser C.M."/>
            <person name="Hine E."/>
            <person name="Shefchek K.A."/>
            <person name="Das S.P."/>
            <person name="Tettelin H."/>
        </authorList>
    </citation>
    <scope>NUCLEOTIDE SEQUENCE [LARGE SCALE GENOMIC DNA]</scope>
    <source>
        <strain evidence="1 2">Harvey</strain>
    </source>
</reference>
<sequence>MLPFGGEPEAIDAAVDRIRRRYGNSALTRAVLVAGPDQEVPVYRTEAQSRSLSTGQVLMMRSAATPASSAR</sequence>
<evidence type="ECO:0000313" key="1">
    <source>
        <dbReference type="EMBL" id="EUA94249.1"/>
    </source>
</evidence>
<evidence type="ECO:0008006" key="3">
    <source>
        <dbReference type="Google" id="ProtNLM"/>
    </source>
</evidence>
<dbReference type="EMBL" id="JAOL01000006">
    <property type="protein sequence ID" value="EUA94249.1"/>
    <property type="molecule type" value="Genomic_DNA"/>
</dbReference>
<name>A0ABN0RB63_MYCUL</name>
<evidence type="ECO:0000313" key="2">
    <source>
        <dbReference type="Proteomes" id="UP000020681"/>
    </source>
</evidence>
<comment type="caution">
    <text evidence="1">The sequence shown here is derived from an EMBL/GenBank/DDBJ whole genome shotgun (WGS) entry which is preliminary data.</text>
</comment>
<keyword evidence="2" id="KW-1185">Reference proteome</keyword>
<organism evidence="1 2">
    <name type="scientific">Mycobacterium ulcerans str. Harvey</name>
    <dbReference type="NCBI Taxonomy" id="1299332"/>
    <lineage>
        <taxon>Bacteria</taxon>
        <taxon>Bacillati</taxon>
        <taxon>Actinomycetota</taxon>
        <taxon>Actinomycetes</taxon>
        <taxon>Mycobacteriales</taxon>
        <taxon>Mycobacteriaceae</taxon>
        <taxon>Mycobacterium</taxon>
        <taxon>Mycobacterium ulcerans group</taxon>
    </lineage>
</organism>
<proteinExistence type="predicted"/>
<accession>A0ABN0RB63</accession>
<dbReference type="Proteomes" id="UP000020681">
    <property type="component" value="Unassembled WGS sequence"/>
</dbReference>
<protein>
    <recommendedName>
        <fullName evidence="3">ImpB/mucB/samB family protein</fullName>
    </recommendedName>
</protein>
<gene>
    <name evidence="1" type="ORF">I551_8487</name>
</gene>